<name>A0A239C537_9FIRM</name>
<dbReference type="AlphaFoldDB" id="A0A239C537"/>
<protein>
    <recommendedName>
        <fullName evidence="3">Normocyte binding protein 2b</fullName>
    </recommendedName>
</protein>
<keyword evidence="2" id="KW-1185">Reference proteome</keyword>
<reference evidence="1 2" key="1">
    <citation type="submission" date="2017-06" db="EMBL/GenBank/DDBJ databases">
        <authorList>
            <person name="Kim H.J."/>
            <person name="Triplett B.A."/>
        </authorList>
    </citation>
    <scope>NUCLEOTIDE SEQUENCE [LARGE SCALE GENOMIC DNA]</scope>
    <source>
        <strain evidence="1 2">SCA</strain>
    </source>
</reference>
<dbReference type="Proteomes" id="UP000198304">
    <property type="component" value="Unassembled WGS sequence"/>
</dbReference>
<evidence type="ECO:0000313" key="1">
    <source>
        <dbReference type="EMBL" id="SNS15220.1"/>
    </source>
</evidence>
<accession>A0A239C537</accession>
<sequence length="425" mass="50852">MKEKIYFKINHIENLKDRALLKELLNEVIIPLYEHSEGMYNSLEKRVFDEIEYAQQNYSIYTTIVKKQDFDPIHYFLHPMLEEDIEDKAYDLQYILNTMLEKKEVNMFKIFLKCDYLIFKDILTKNTKFKGKIKTDKTTYDAYFKVKENKQYWDQVYRLYQIFIRNNIPWSTINAPYISRVADVFMVEYEDGITKGETIQEVNVDFGEYSKYVEYDIIPVWNIEKLLLESTGFPRPCEDKVNFEHDIPLKGEGAEHGYLIEHESKDINSIRCGRDTLFITTQTSDLEKWCVLKVIKPKESKLQKYNYELVSNSKKVSFIEKLSGKRVTNIKTKAELIRIINSFEISTYLDFKDIEIVDKEENSRKETYNMNFFILDEVRDSDYGKKMILYFTPKQESFIIRDLLSFIVSEIQFFYPEYKCEGRLI</sequence>
<evidence type="ECO:0008006" key="3">
    <source>
        <dbReference type="Google" id="ProtNLM"/>
    </source>
</evidence>
<evidence type="ECO:0000313" key="2">
    <source>
        <dbReference type="Proteomes" id="UP000198304"/>
    </source>
</evidence>
<dbReference type="RefSeq" id="WP_089282070.1">
    <property type="nucleotide sequence ID" value="NZ_FZOJ01000005.1"/>
</dbReference>
<organism evidence="1 2">
    <name type="scientific">Anaerovirgula multivorans</name>
    <dbReference type="NCBI Taxonomy" id="312168"/>
    <lineage>
        <taxon>Bacteria</taxon>
        <taxon>Bacillati</taxon>
        <taxon>Bacillota</taxon>
        <taxon>Clostridia</taxon>
        <taxon>Peptostreptococcales</taxon>
        <taxon>Natronincolaceae</taxon>
        <taxon>Anaerovirgula</taxon>
    </lineage>
</organism>
<gene>
    <name evidence="1" type="ORF">SAMN05446037_100510</name>
</gene>
<dbReference type="EMBL" id="FZOJ01000005">
    <property type="protein sequence ID" value="SNS15220.1"/>
    <property type="molecule type" value="Genomic_DNA"/>
</dbReference>
<dbReference type="OrthoDB" id="1661761at2"/>
<proteinExistence type="predicted"/>